<feature type="binding site" evidence="8">
    <location>
        <position position="14"/>
    </location>
    <ligand>
        <name>diphosphate</name>
        <dbReference type="ChEBI" id="CHEBI:33019"/>
    </ligand>
</feature>
<evidence type="ECO:0000259" key="9">
    <source>
        <dbReference type="Pfam" id="PF00365"/>
    </source>
</evidence>
<dbReference type="PANTHER" id="PTHR45770">
    <property type="entry name" value="ATP-DEPENDENT 6-PHOSPHOFRUCTOKINASE 1"/>
    <property type="match status" value="1"/>
</dbReference>
<feature type="binding site" evidence="8">
    <location>
        <position position="242"/>
    </location>
    <ligand>
        <name>substrate</name>
    </ligand>
</feature>
<dbReference type="InterPro" id="IPR000023">
    <property type="entry name" value="Phosphofructokinase_dom"/>
</dbReference>
<evidence type="ECO:0000256" key="7">
    <source>
        <dbReference type="ARBA" id="ARBA00048072"/>
    </source>
</evidence>
<evidence type="ECO:0000256" key="1">
    <source>
        <dbReference type="ARBA" id="ARBA00001946"/>
    </source>
</evidence>
<keyword evidence="4 8" id="KW-0479">Metal-binding</keyword>
<dbReference type="InterPro" id="IPR050929">
    <property type="entry name" value="PFKA"/>
</dbReference>
<comment type="caution">
    <text evidence="10">The sequence shown here is derived from an EMBL/GenBank/DDBJ whole genome shotgun (WGS) entry which is preliminary data.</text>
</comment>
<comment type="subcellular location">
    <subcellularLocation>
        <location evidence="8">Cytoplasm</location>
    </subcellularLocation>
</comment>
<feature type="domain" description="Phosphofructokinase" evidence="9">
    <location>
        <begin position="7"/>
        <end position="320"/>
    </location>
</feature>
<keyword evidence="8" id="KW-0324">Glycolysis</keyword>
<evidence type="ECO:0000256" key="2">
    <source>
        <dbReference type="ARBA" id="ARBA00003138"/>
    </source>
</evidence>
<dbReference type="AlphaFoldDB" id="I4ECI4"/>
<dbReference type="GO" id="GO:0005737">
    <property type="term" value="C:cytoplasm"/>
    <property type="evidence" value="ECO:0007669"/>
    <property type="project" value="UniProtKB-SubCell"/>
</dbReference>
<dbReference type="Gene3D" id="3.40.50.450">
    <property type="match status" value="1"/>
</dbReference>
<dbReference type="NCBIfam" id="NF010675">
    <property type="entry name" value="PRK14072.1"/>
    <property type="match status" value="1"/>
</dbReference>
<comment type="cofactor">
    <cofactor evidence="1 8">
        <name>Mg(2+)</name>
        <dbReference type="ChEBI" id="CHEBI:18420"/>
    </cofactor>
</comment>
<dbReference type="GO" id="GO:0003872">
    <property type="term" value="F:6-phosphofructokinase activity"/>
    <property type="evidence" value="ECO:0007669"/>
    <property type="project" value="UniProtKB-UniRule"/>
</dbReference>
<feature type="binding site" evidence="8">
    <location>
        <position position="109"/>
    </location>
    <ligand>
        <name>Mg(2+)</name>
        <dbReference type="ChEBI" id="CHEBI:18420"/>
        <note>catalytic</note>
    </ligand>
</feature>
<comment type="function">
    <text evidence="2 8">Catalyzes the phosphorylation of D-fructose 6-phosphate, the first committing step of glycolysis. Uses inorganic phosphate (PPi) as phosphoryl donor instead of ATP like common ATP-dependent phosphofructokinases (ATP-PFKs), which renders the reaction reversible, and can thus function both in glycolysis and gluconeogenesis. Consistently, PPi-PFK can replace the enzymes of both the forward (ATP-PFK) and reverse (fructose-bisphosphatase (FBPase)) reactions.</text>
</comment>
<feature type="binding site" evidence="8">
    <location>
        <begin position="137"/>
        <end position="139"/>
    </location>
    <ligand>
        <name>substrate</name>
    </ligand>
</feature>
<reference evidence="10 11" key="1">
    <citation type="journal article" date="2012" name="ISME J.">
        <title>Nitrification expanded: discovery, physiology and genomics of a nitrite-oxidizing bacterium from the phylum Chloroflexi.</title>
        <authorList>
            <person name="Sorokin D.Y."/>
            <person name="Lucker S."/>
            <person name="Vejmelkova D."/>
            <person name="Kostrikina N.A."/>
            <person name="Kleerebezem R."/>
            <person name="Rijpstra W.I."/>
            <person name="Damste J.S."/>
            <person name="Le Paslier D."/>
            <person name="Muyzer G."/>
            <person name="Wagner M."/>
            <person name="van Loosdrecht M.C."/>
            <person name="Daims H."/>
        </authorList>
    </citation>
    <scope>NUCLEOTIDE SEQUENCE [LARGE SCALE GENOMIC DNA]</scope>
    <source>
        <strain evidence="11">none</strain>
    </source>
</reference>
<comment type="caution">
    <text evidence="8">Lacks conserved residue(s) required for the propagation of feature annotation.</text>
</comment>
<dbReference type="PIRSF" id="PIRSF036483">
    <property type="entry name" value="PFK_XF0274"/>
    <property type="match status" value="1"/>
</dbReference>
<evidence type="ECO:0000256" key="8">
    <source>
        <dbReference type="HAMAP-Rule" id="MF_01978"/>
    </source>
</evidence>
<dbReference type="InterPro" id="IPR011404">
    <property type="entry name" value="PPi-PFK"/>
</dbReference>
<keyword evidence="8" id="KW-0963">Cytoplasm</keyword>
<dbReference type="OrthoDB" id="9802503at2"/>
<comment type="similarity">
    <text evidence="8">Belongs to the phosphofructokinase type A (PFKA) family. PPi-dependent PFK group II subfamily. Clade 'B2' sub-subfamily.</text>
</comment>
<comment type="activity regulation">
    <text evidence="8">Non-allosteric.</text>
</comment>
<dbReference type="RefSeq" id="WP_008474526.1">
    <property type="nucleotide sequence ID" value="NZ_CAGS01000007.1"/>
</dbReference>
<dbReference type="InterPro" id="IPR022953">
    <property type="entry name" value="ATP_PFK"/>
</dbReference>
<feature type="binding site" evidence="8">
    <location>
        <begin position="184"/>
        <end position="186"/>
    </location>
    <ligand>
        <name>substrate</name>
    </ligand>
</feature>
<dbReference type="Gene3D" id="3.40.50.460">
    <property type="entry name" value="Phosphofructokinase domain"/>
    <property type="match status" value="1"/>
</dbReference>
<keyword evidence="5 8" id="KW-0418">Kinase</keyword>
<keyword evidence="3 8" id="KW-0808">Transferase</keyword>
<dbReference type="InterPro" id="IPR035966">
    <property type="entry name" value="PKF_sf"/>
</dbReference>
<dbReference type="PRINTS" id="PR00476">
    <property type="entry name" value="PHFRCTKINASE"/>
</dbReference>
<evidence type="ECO:0000256" key="5">
    <source>
        <dbReference type="ARBA" id="ARBA00022777"/>
    </source>
</evidence>
<dbReference type="Pfam" id="PF00365">
    <property type="entry name" value="PFK"/>
    <property type="match status" value="1"/>
</dbReference>
<feature type="site" description="Important for catalytic activity and substrate specificity; stabilizes the transition state when the phosphoryl donor is PPi; prevents ATP from binding by mimicking the alpha-phosphate group of ATP" evidence="8">
    <location>
        <position position="110"/>
    </location>
</feature>
<dbReference type="HAMAP" id="MF_01978">
    <property type="entry name" value="Phosphofructokinase_II_B2"/>
    <property type="match status" value="1"/>
</dbReference>
<accession>I4ECI4</accession>
<evidence type="ECO:0000313" key="11">
    <source>
        <dbReference type="Proteomes" id="UP000004221"/>
    </source>
</evidence>
<keyword evidence="11" id="KW-1185">Reference proteome</keyword>
<dbReference type="EC" id="2.7.1.90" evidence="8"/>
<name>I4ECI4_9BACT</name>
<sequence>MTNRGNLLIAQSGGPTAVMNSSLVGAIETARASDRFDVILGARNGVEGILAESFVDLGLQPPAVLDRVHRTPSAALGTTRLRLSDESAIRAVAILKRYSIRAVALIGGNDSADTAMRLSAAARESGTELAVVSIPKTIDNDLPGTDHCPGYGSIARFIALATRDSALDTESMAALYPVKLIEVMGRNAGWVAASSALAQKSDEEAPHLIFFPERPPRDLSEFLSEIKAARDRRGFVVAVIPETLKTADGRPIAGGEASWVDAFGHPYFPGPGPVLARAIEEHLRLRARYDKPGTISRMFMAAVSEVDLAEARVVGAAAVRQLLNGTSDVMVTLERLSDEPYRTITSTVPLAKVANNERLLPAEFIGPDGRSVTPAFRRYALPLIGDAIPEYGRLEDLRYRLV</sequence>
<protein>
    <recommendedName>
        <fullName evidence="8">Pyrophosphate--fructose 6-phosphate 1-phosphotransferase</fullName>
        <ecNumber evidence="8">2.7.1.90</ecNumber>
    </recommendedName>
    <alternativeName>
        <fullName evidence="8">6-phosphofructokinase, pyrophosphate dependent</fullName>
    </alternativeName>
    <alternativeName>
        <fullName evidence="8">PPi-dependent phosphofructokinase</fullName>
        <shortName evidence="8">PPi-PFK</shortName>
    </alternativeName>
    <alternativeName>
        <fullName evidence="8">Pyrophosphate-dependent 6-phosphofructose-1-kinase</fullName>
    </alternativeName>
</protein>
<comment type="subunit">
    <text evidence="8">Homodimer.</text>
</comment>
<dbReference type="UniPathway" id="UPA00109">
    <property type="reaction ID" value="UER00182"/>
</dbReference>
<feature type="active site" description="Proton acceptor" evidence="8">
    <location>
        <position position="139"/>
    </location>
</feature>
<organism evidence="10 11">
    <name type="scientific">Nitrolancea hollandica Lb</name>
    <dbReference type="NCBI Taxonomy" id="1129897"/>
    <lineage>
        <taxon>Bacteria</taxon>
        <taxon>Pseudomonadati</taxon>
        <taxon>Thermomicrobiota</taxon>
        <taxon>Thermomicrobia</taxon>
        <taxon>Sphaerobacterales</taxon>
        <taxon>Sphaerobacterineae</taxon>
        <taxon>Sphaerobacteraceae</taxon>
        <taxon>Nitrolancea</taxon>
    </lineage>
</organism>
<evidence type="ECO:0000256" key="4">
    <source>
        <dbReference type="ARBA" id="ARBA00022723"/>
    </source>
</evidence>
<gene>
    <name evidence="10" type="primary">pfkA</name>
    <name evidence="8" type="synonym">pfp</name>
    <name evidence="10" type="ORF">NITHO_1040019</name>
</gene>
<keyword evidence="6 8" id="KW-0460">Magnesium</keyword>
<dbReference type="GO" id="GO:0046872">
    <property type="term" value="F:metal ion binding"/>
    <property type="evidence" value="ECO:0007669"/>
    <property type="project" value="UniProtKB-KW"/>
</dbReference>
<dbReference type="EMBL" id="CAGS01000007">
    <property type="protein sequence ID" value="CCF82396.1"/>
    <property type="molecule type" value="Genomic_DNA"/>
</dbReference>
<proteinExistence type="inferred from homology"/>
<evidence type="ECO:0000256" key="6">
    <source>
        <dbReference type="ARBA" id="ARBA00022842"/>
    </source>
</evidence>
<comment type="pathway">
    <text evidence="8">Carbohydrate degradation; glycolysis; D-glyceraldehyde 3-phosphate and glycerone phosphate from D-glucose: step 3/4.</text>
</comment>
<evidence type="ECO:0000313" key="10">
    <source>
        <dbReference type="EMBL" id="CCF82396.1"/>
    </source>
</evidence>
<dbReference type="Proteomes" id="UP000004221">
    <property type="component" value="Unassembled WGS sequence"/>
</dbReference>
<evidence type="ECO:0000256" key="3">
    <source>
        <dbReference type="ARBA" id="ARBA00022679"/>
    </source>
</evidence>
<feature type="site" description="Important for catalytic activity; stabilizes the transition state when the phosphoryl donor is PPi" evidence="8">
    <location>
        <position position="136"/>
    </location>
</feature>
<dbReference type="SUPFAM" id="SSF53784">
    <property type="entry name" value="Phosphofructokinase"/>
    <property type="match status" value="1"/>
</dbReference>
<dbReference type="GO" id="GO:0006002">
    <property type="term" value="P:fructose 6-phosphate metabolic process"/>
    <property type="evidence" value="ECO:0007669"/>
    <property type="project" value="InterPro"/>
</dbReference>
<comment type="catalytic activity">
    <reaction evidence="7 8">
        <text>beta-D-fructose 6-phosphate + diphosphate = beta-D-fructose 1,6-bisphosphate + phosphate + H(+)</text>
        <dbReference type="Rhea" id="RHEA:13613"/>
        <dbReference type="ChEBI" id="CHEBI:15378"/>
        <dbReference type="ChEBI" id="CHEBI:32966"/>
        <dbReference type="ChEBI" id="CHEBI:33019"/>
        <dbReference type="ChEBI" id="CHEBI:43474"/>
        <dbReference type="ChEBI" id="CHEBI:57634"/>
        <dbReference type="EC" id="2.7.1.90"/>
    </reaction>
</comment>
<dbReference type="GO" id="GO:0047334">
    <property type="term" value="F:diphosphate-fructose-6-phosphate 1-phosphotransferase activity"/>
    <property type="evidence" value="ECO:0007669"/>
    <property type="project" value="UniProtKB-EC"/>
</dbReference>